<reference evidence="5" key="1">
    <citation type="submission" date="2016-04" db="EMBL/GenBank/DDBJ databases">
        <authorList>
            <person name="Strapagiel D."/>
            <person name="Borowka P."/>
            <person name="Marciniak B."/>
            <person name="Bakula Z."/>
            <person name="Van Ingen J."/>
            <person name="Safianowska A."/>
            <person name="Dziadek J."/>
            <person name="Jagielski T."/>
        </authorList>
    </citation>
    <scope>NUCLEOTIDE SEQUENCE [LARGE SCALE GENOMIC DNA]</scope>
    <source>
        <strain evidence="5">1010001458</strain>
    </source>
</reference>
<organism evidence="4 5">
    <name type="scientific">Mycobacterium ostraviense</name>
    <dbReference type="NCBI Taxonomy" id="2738409"/>
    <lineage>
        <taxon>Bacteria</taxon>
        <taxon>Bacillati</taxon>
        <taxon>Actinomycetota</taxon>
        <taxon>Actinomycetes</taxon>
        <taxon>Mycobacteriales</taxon>
        <taxon>Mycobacteriaceae</taxon>
        <taxon>Mycobacterium</taxon>
    </lineage>
</organism>
<evidence type="ECO:0000313" key="4">
    <source>
        <dbReference type="EMBL" id="KZS58944.1"/>
    </source>
</evidence>
<evidence type="ECO:0000313" key="5">
    <source>
        <dbReference type="Proteomes" id="UP000077342"/>
    </source>
</evidence>
<dbReference type="Proteomes" id="UP000077342">
    <property type="component" value="Unassembled WGS sequence"/>
</dbReference>
<protein>
    <recommendedName>
        <fullName evidence="6">Transmembrane protein</fullName>
    </recommendedName>
</protein>
<sequence length="233" mass="24872">MRLPTRNAWRLAVFDVAVPLVAAMALLTIGFVLGWPWWWISACSVLVLLIAEGVAVNFWLFRRDAVTVGTDDDAPGLRLAVVFLCTAALVAAVLTGYTHWTTPDREFDRDSRTVVQVATGMAEAVASFSPTAPNASVDRAAAMMVPDRAQAFKEQYAKSSADLAQRKVTAQAATLSAGVEALGPADASVAVILRVTQNSPGQPPSQAAPAVRVTLTKRGNDWLVLDVTPINSR</sequence>
<comment type="subcellular location">
    <subcellularLocation>
        <location evidence="1">Membrane</location>
    </subcellularLocation>
</comment>
<dbReference type="RefSeq" id="WP_075512494.1">
    <property type="nucleotide sequence ID" value="NZ_CP089224.1"/>
</dbReference>
<evidence type="ECO:0008006" key="6">
    <source>
        <dbReference type="Google" id="ProtNLM"/>
    </source>
</evidence>
<evidence type="ECO:0000256" key="3">
    <source>
        <dbReference type="SAM" id="Phobius"/>
    </source>
</evidence>
<dbReference type="PANTHER" id="PTHR37042">
    <property type="entry name" value="OUTER MEMBRANE PROTEIN RV1973"/>
    <property type="match status" value="1"/>
</dbReference>
<dbReference type="AlphaFoldDB" id="A0A163X3K9"/>
<feature type="transmembrane region" description="Helical" evidence="3">
    <location>
        <begin position="38"/>
        <end position="60"/>
    </location>
</feature>
<dbReference type="GO" id="GO:0016020">
    <property type="term" value="C:membrane"/>
    <property type="evidence" value="ECO:0007669"/>
    <property type="project" value="UniProtKB-SubCell"/>
</dbReference>
<feature type="transmembrane region" description="Helical" evidence="3">
    <location>
        <begin position="12"/>
        <end position="32"/>
    </location>
</feature>
<dbReference type="PANTHER" id="PTHR37042:SF4">
    <property type="entry name" value="OUTER MEMBRANE PROTEIN RV1973"/>
    <property type="match status" value="1"/>
</dbReference>
<dbReference type="EMBL" id="LWCI01000143">
    <property type="protein sequence ID" value="KZS58944.1"/>
    <property type="molecule type" value="Genomic_DNA"/>
</dbReference>
<keyword evidence="3" id="KW-0812">Transmembrane</keyword>
<keyword evidence="2 3" id="KW-0472">Membrane</keyword>
<accession>A0A163X3K9</accession>
<keyword evidence="5" id="KW-1185">Reference proteome</keyword>
<evidence type="ECO:0000256" key="2">
    <source>
        <dbReference type="ARBA" id="ARBA00023136"/>
    </source>
</evidence>
<keyword evidence="3" id="KW-1133">Transmembrane helix</keyword>
<comment type="caution">
    <text evidence="4">The sequence shown here is derived from an EMBL/GenBank/DDBJ whole genome shotgun (WGS) entry which is preliminary data.</text>
</comment>
<gene>
    <name evidence="4" type="ORF">A4G28_14805</name>
</gene>
<feature type="transmembrane region" description="Helical" evidence="3">
    <location>
        <begin position="81"/>
        <end position="100"/>
    </location>
</feature>
<evidence type="ECO:0000256" key="1">
    <source>
        <dbReference type="ARBA" id="ARBA00004370"/>
    </source>
</evidence>
<name>A0A163X3K9_9MYCO</name>
<proteinExistence type="predicted"/>